<evidence type="ECO:0000256" key="3">
    <source>
        <dbReference type="ARBA" id="ARBA00023012"/>
    </source>
</evidence>
<evidence type="ECO:0000313" key="13">
    <source>
        <dbReference type="EMBL" id="KAE8667919.1"/>
    </source>
</evidence>
<evidence type="ECO:0000256" key="9">
    <source>
        <dbReference type="PROSITE-ProRule" id="PRU00357"/>
    </source>
</evidence>
<reference evidence="13" key="1">
    <citation type="submission" date="2019-09" db="EMBL/GenBank/DDBJ databases">
        <title>Draft genome information of white flower Hibiscus syriacus.</title>
        <authorList>
            <person name="Kim Y.-M."/>
        </authorList>
    </citation>
    <scope>NUCLEOTIDE SEQUENCE [LARGE SCALE GENOMIC DNA]</scope>
    <source>
        <strain evidence="13">YM2019G1</strain>
    </source>
</reference>
<evidence type="ECO:0000256" key="1">
    <source>
        <dbReference type="ARBA" id="ARBA00004123"/>
    </source>
</evidence>
<dbReference type="InterPro" id="IPR011006">
    <property type="entry name" value="CheY-like_superfamily"/>
</dbReference>
<dbReference type="GO" id="GO:0048511">
    <property type="term" value="P:rhythmic process"/>
    <property type="evidence" value="ECO:0007669"/>
    <property type="project" value="UniProtKB-KW"/>
</dbReference>
<feature type="domain" description="CCT" evidence="12">
    <location>
        <begin position="339"/>
        <end position="381"/>
    </location>
</feature>
<dbReference type="InterPro" id="IPR045279">
    <property type="entry name" value="ARR-like"/>
</dbReference>
<feature type="region of interest" description="Disordered" evidence="10">
    <location>
        <begin position="169"/>
        <end position="189"/>
    </location>
</feature>
<keyword evidence="14" id="KW-1185">Reference proteome</keyword>
<dbReference type="InterPro" id="IPR010402">
    <property type="entry name" value="CCT_domain"/>
</dbReference>
<protein>
    <submittedName>
        <fullName evidence="13">Two-component response regulator-like APRR1</fullName>
    </submittedName>
</protein>
<dbReference type="Pfam" id="PF00072">
    <property type="entry name" value="Response_reg"/>
    <property type="match status" value="1"/>
</dbReference>
<evidence type="ECO:0000259" key="12">
    <source>
        <dbReference type="PROSITE" id="PS51017"/>
    </source>
</evidence>
<dbReference type="SUPFAM" id="SSF52172">
    <property type="entry name" value="CheY-like"/>
    <property type="match status" value="1"/>
</dbReference>
<evidence type="ECO:0000256" key="8">
    <source>
        <dbReference type="PROSITE-ProRule" id="PRU00169"/>
    </source>
</evidence>
<evidence type="ECO:0000256" key="5">
    <source>
        <dbReference type="ARBA" id="ARBA00023108"/>
    </source>
</evidence>
<keyword evidence="7 9" id="KW-0539">Nucleus</keyword>
<feature type="compositionally biased region" description="Polar residues" evidence="10">
    <location>
        <begin position="169"/>
        <end position="187"/>
    </location>
</feature>
<comment type="similarity">
    <text evidence="2">Belongs to the ARR-like family.</text>
</comment>
<keyword evidence="6" id="KW-0804">Transcription</keyword>
<evidence type="ECO:0000256" key="7">
    <source>
        <dbReference type="ARBA" id="ARBA00023242"/>
    </source>
</evidence>
<keyword evidence="3" id="KW-0902">Two-component regulatory system</keyword>
<dbReference type="Gene3D" id="3.40.50.2300">
    <property type="match status" value="1"/>
</dbReference>
<dbReference type="GO" id="GO:0000160">
    <property type="term" value="P:phosphorelay signal transduction system"/>
    <property type="evidence" value="ECO:0007669"/>
    <property type="project" value="UniProtKB-KW"/>
</dbReference>
<dbReference type="EMBL" id="VEPZ02001562">
    <property type="protein sequence ID" value="KAE8667919.1"/>
    <property type="molecule type" value="Genomic_DNA"/>
</dbReference>
<gene>
    <name evidence="13" type="ORF">F3Y22_tig00112353pilonHSYRG00009</name>
</gene>
<evidence type="ECO:0000256" key="2">
    <source>
        <dbReference type="ARBA" id="ARBA00010330"/>
    </source>
</evidence>
<dbReference type="PROSITE" id="PS51017">
    <property type="entry name" value="CCT"/>
    <property type="match status" value="1"/>
</dbReference>
<comment type="caution">
    <text evidence="8">Lacks conserved residue(s) required for the propagation of feature annotation.</text>
</comment>
<comment type="caution">
    <text evidence="13">The sequence shown here is derived from an EMBL/GenBank/DDBJ whole genome shotgun (WGS) entry which is preliminary data.</text>
</comment>
<comment type="subcellular location">
    <subcellularLocation>
        <location evidence="1 9">Nucleus</location>
    </subcellularLocation>
</comment>
<organism evidence="13 14">
    <name type="scientific">Hibiscus syriacus</name>
    <name type="common">Rose of Sharon</name>
    <dbReference type="NCBI Taxonomy" id="106335"/>
    <lineage>
        <taxon>Eukaryota</taxon>
        <taxon>Viridiplantae</taxon>
        <taxon>Streptophyta</taxon>
        <taxon>Embryophyta</taxon>
        <taxon>Tracheophyta</taxon>
        <taxon>Spermatophyta</taxon>
        <taxon>Magnoliopsida</taxon>
        <taxon>eudicotyledons</taxon>
        <taxon>Gunneridae</taxon>
        <taxon>Pentapetalae</taxon>
        <taxon>rosids</taxon>
        <taxon>malvids</taxon>
        <taxon>Malvales</taxon>
        <taxon>Malvaceae</taxon>
        <taxon>Malvoideae</taxon>
        <taxon>Hibiscus</taxon>
    </lineage>
</organism>
<proteinExistence type="inferred from homology"/>
<accession>A0A6A2Y5G2</accession>
<dbReference type="GO" id="GO:0009736">
    <property type="term" value="P:cytokinin-activated signaling pathway"/>
    <property type="evidence" value="ECO:0007669"/>
    <property type="project" value="InterPro"/>
</dbReference>
<dbReference type="Pfam" id="PF06203">
    <property type="entry name" value="CCT"/>
    <property type="match status" value="1"/>
</dbReference>
<evidence type="ECO:0000313" key="14">
    <source>
        <dbReference type="Proteomes" id="UP000436088"/>
    </source>
</evidence>
<keyword evidence="5" id="KW-0090">Biological rhythms</keyword>
<evidence type="ECO:0000256" key="4">
    <source>
        <dbReference type="ARBA" id="ARBA00023015"/>
    </source>
</evidence>
<evidence type="ECO:0000259" key="11">
    <source>
        <dbReference type="PROSITE" id="PS50110"/>
    </source>
</evidence>
<dbReference type="PANTHER" id="PTHR43874">
    <property type="entry name" value="TWO-COMPONENT RESPONSE REGULATOR"/>
    <property type="match status" value="1"/>
</dbReference>
<dbReference type="AlphaFoldDB" id="A0A6A2Y5G2"/>
<name>A0A6A2Y5G2_HIBSY</name>
<dbReference type="Proteomes" id="UP000436088">
    <property type="component" value="Unassembled WGS sequence"/>
</dbReference>
<dbReference type="PROSITE" id="PS50110">
    <property type="entry name" value="RESPONSE_REGULATORY"/>
    <property type="match status" value="1"/>
</dbReference>
<dbReference type="GO" id="GO:0005634">
    <property type="term" value="C:nucleus"/>
    <property type="evidence" value="ECO:0007669"/>
    <property type="project" value="UniProtKB-SubCell"/>
</dbReference>
<sequence>MERNELNLNKAEDGFIDRSKVRILLCDIDKENRDEVSSLLLKCSYQVMTVMSARRMIKTLNAEGPEIDIILSEVNLPITKGMKMLKHVMRDKELRHISVIMMLAQDDISAAVKCSRFDAAGYLVKPLRKNGLSNLWTPMWRRRHLLGLADKNVLNCGVELIASDPSDANTNSSTLFSDDQPQTSTNPEMGVTAHWEDESAAIAGEPPQVDSSDCHPGQLLSGPKKSKLNIGGLPNVCENWYTWERYSWGNQVPMPSSPSHLFQNNLPDLRNCASSLPQLRYHHLQQCHSHPHASGMAASFPYFQVDTFVLSDQVPTSHSCTTFGTSSSGEKRSLKVDRREAALTKFRQKRKVFCFDKRIRYANRKTLAETRTRAKGQFARKVIM</sequence>
<evidence type="ECO:0000256" key="6">
    <source>
        <dbReference type="ARBA" id="ARBA00023163"/>
    </source>
</evidence>
<feature type="domain" description="Response regulatory" evidence="11">
    <location>
        <begin position="22"/>
        <end position="140"/>
    </location>
</feature>
<dbReference type="SMART" id="SM00448">
    <property type="entry name" value="REC"/>
    <property type="match status" value="1"/>
</dbReference>
<dbReference type="InterPro" id="IPR001789">
    <property type="entry name" value="Sig_transdc_resp-reg_receiver"/>
</dbReference>
<evidence type="ECO:0000256" key="10">
    <source>
        <dbReference type="SAM" id="MobiDB-lite"/>
    </source>
</evidence>
<keyword evidence="4" id="KW-0805">Transcription regulation</keyword>
<dbReference type="PANTHER" id="PTHR43874:SF1">
    <property type="entry name" value="TWO-COMPONENT RESPONSE REGULATOR-LIKE APRR1"/>
    <property type="match status" value="1"/>
</dbReference>